<evidence type="ECO:0000256" key="6">
    <source>
        <dbReference type="ARBA" id="ARBA00022692"/>
    </source>
</evidence>
<evidence type="ECO:0000256" key="8">
    <source>
        <dbReference type="ARBA" id="ARBA00022801"/>
    </source>
</evidence>
<dbReference type="CDD" id="cd06158">
    <property type="entry name" value="S2P-M50_like_1"/>
    <property type="match status" value="1"/>
</dbReference>
<dbReference type="PATRIC" id="fig|1618761.3.peg.635"/>
<dbReference type="PANTHER" id="PTHR35864:SF1">
    <property type="entry name" value="ZINC METALLOPROTEASE YWHC-RELATED"/>
    <property type="match status" value="1"/>
</dbReference>
<evidence type="ECO:0000256" key="5">
    <source>
        <dbReference type="ARBA" id="ARBA00022670"/>
    </source>
</evidence>
<evidence type="ECO:0000313" key="16">
    <source>
        <dbReference type="Proteomes" id="UP000034952"/>
    </source>
</evidence>
<dbReference type="GO" id="GO:0006508">
    <property type="term" value="P:proteolysis"/>
    <property type="evidence" value="ECO:0007669"/>
    <property type="project" value="UniProtKB-KW"/>
</dbReference>
<accession>A0A0G0BR56</accession>
<keyword evidence="11" id="KW-0482">Metalloprotease</keyword>
<evidence type="ECO:0000313" key="15">
    <source>
        <dbReference type="EMBL" id="KKP66081.1"/>
    </source>
</evidence>
<comment type="similarity">
    <text evidence="3">Belongs to the peptidase M50B family.</text>
</comment>
<evidence type="ECO:0000256" key="4">
    <source>
        <dbReference type="ARBA" id="ARBA00022475"/>
    </source>
</evidence>
<evidence type="ECO:0000256" key="10">
    <source>
        <dbReference type="ARBA" id="ARBA00022989"/>
    </source>
</evidence>
<protein>
    <recommendedName>
        <fullName evidence="14">Peptidase M50 domain-containing protein</fullName>
    </recommendedName>
</protein>
<comment type="caution">
    <text evidence="15">The sequence shown here is derived from an EMBL/GenBank/DDBJ whole genome shotgun (WGS) entry which is preliminary data.</text>
</comment>
<dbReference type="AlphaFoldDB" id="A0A0G0BR56"/>
<evidence type="ECO:0000259" key="14">
    <source>
        <dbReference type="Pfam" id="PF02163"/>
    </source>
</evidence>
<reference evidence="15 16" key="1">
    <citation type="journal article" date="2015" name="Nature">
        <title>rRNA introns, odd ribosomes, and small enigmatic genomes across a large radiation of phyla.</title>
        <authorList>
            <person name="Brown C.T."/>
            <person name="Hug L.A."/>
            <person name="Thomas B.C."/>
            <person name="Sharon I."/>
            <person name="Castelle C.J."/>
            <person name="Singh A."/>
            <person name="Wilkins M.J."/>
            <person name="Williams K.H."/>
            <person name="Banfield J.F."/>
        </authorList>
    </citation>
    <scope>NUCLEOTIDE SEQUENCE [LARGE SCALE GENOMIC DNA]</scope>
</reference>
<keyword evidence="5" id="KW-0645">Protease</keyword>
<sequence>MQAIDGIFYIVVLIMSVVVHEVAHGYTAYLLGDNTARNSGRLTLNPIKHLDPFGSVILPLLLVFMNAGFVIGWAKPVPYNPANLRDERKGTFLVSVAGIVANLILAIVFGLLMRFAPLFIGVAFLGAFYKIASIIVLLNLVLALFNLIPIPPLDGSKILFSFLPVKYRYIENFLEKWGMFLLLFFILVLWSKVAPIIFIAFHLITGISI</sequence>
<dbReference type="PANTHER" id="PTHR35864">
    <property type="entry name" value="ZINC METALLOPROTEASE MJ0611-RELATED"/>
    <property type="match status" value="1"/>
</dbReference>
<keyword evidence="6 13" id="KW-0812">Transmembrane</keyword>
<evidence type="ECO:0000256" key="7">
    <source>
        <dbReference type="ARBA" id="ARBA00022723"/>
    </source>
</evidence>
<keyword evidence="12 13" id="KW-0472">Membrane</keyword>
<evidence type="ECO:0000256" key="3">
    <source>
        <dbReference type="ARBA" id="ARBA00007931"/>
    </source>
</evidence>
<evidence type="ECO:0000256" key="2">
    <source>
        <dbReference type="ARBA" id="ARBA00004651"/>
    </source>
</evidence>
<evidence type="ECO:0000256" key="13">
    <source>
        <dbReference type="SAM" id="Phobius"/>
    </source>
</evidence>
<comment type="subcellular location">
    <subcellularLocation>
        <location evidence="2">Cell membrane</location>
        <topology evidence="2">Multi-pass membrane protein</topology>
    </subcellularLocation>
</comment>
<comment type="cofactor">
    <cofactor evidence="1">
        <name>Zn(2+)</name>
        <dbReference type="ChEBI" id="CHEBI:29105"/>
    </cofactor>
</comment>
<evidence type="ECO:0000256" key="9">
    <source>
        <dbReference type="ARBA" id="ARBA00022833"/>
    </source>
</evidence>
<evidence type="ECO:0000256" key="12">
    <source>
        <dbReference type="ARBA" id="ARBA00023136"/>
    </source>
</evidence>
<evidence type="ECO:0000256" key="1">
    <source>
        <dbReference type="ARBA" id="ARBA00001947"/>
    </source>
</evidence>
<feature type="transmembrane region" description="Helical" evidence="13">
    <location>
        <begin position="119"/>
        <end position="145"/>
    </location>
</feature>
<dbReference type="InterPro" id="IPR052348">
    <property type="entry name" value="Metallopeptidase_M50B"/>
</dbReference>
<dbReference type="InterPro" id="IPR044537">
    <property type="entry name" value="Rip2-like"/>
</dbReference>
<dbReference type="GO" id="GO:0005886">
    <property type="term" value="C:plasma membrane"/>
    <property type="evidence" value="ECO:0007669"/>
    <property type="project" value="UniProtKB-SubCell"/>
</dbReference>
<keyword evidence="9" id="KW-0862">Zinc</keyword>
<dbReference type="GO" id="GO:0046872">
    <property type="term" value="F:metal ion binding"/>
    <property type="evidence" value="ECO:0007669"/>
    <property type="project" value="UniProtKB-KW"/>
</dbReference>
<name>A0A0G0BR56_9BACT</name>
<feature type="domain" description="Peptidase M50" evidence="14">
    <location>
        <begin position="128"/>
        <end position="188"/>
    </location>
</feature>
<evidence type="ECO:0000256" key="11">
    <source>
        <dbReference type="ARBA" id="ARBA00023049"/>
    </source>
</evidence>
<organism evidence="15 16">
    <name type="scientific">Candidatus Nomurabacteria bacterium GW2011_GWE1_35_16</name>
    <dbReference type="NCBI Taxonomy" id="1618761"/>
    <lineage>
        <taxon>Bacteria</taxon>
        <taxon>Candidatus Nomuraibacteriota</taxon>
    </lineage>
</organism>
<dbReference type="GO" id="GO:0008237">
    <property type="term" value="F:metallopeptidase activity"/>
    <property type="evidence" value="ECO:0007669"/>
    <property type="project" value="UniProtKB-KW"/>
</dbReference>
<dbReference type="EMBL" id="LBPY01000013">
    <property type="protein sequence ID" value="KKP66081.1"/>
    <property type="molecule type" value="Genomic_DNA"/>
</dbReference>
<gene>
    <name evidence="15" type="ORF">UR64_C0013G0040</name>
</gene>
<feature type="transmembrane region" description="Helical" evidence="13">
    <location>
        <begin position="6"/>
        <end position="32"/>
    </location>
</feature>
<keyword evidence="4" id="KW-1003">Cell membrane</keyword>
<keyword evidence="10 13" id="KW-1133">Transmembrane helix</keyword>
<dbReference type="Proteomes" id="UP000034952">
    <property type="component" value="Unassembled WGS sequence"/>
</dbReference>
<feature type="transmembrane region" description="Helical" evidence="13">
    <location>
        <begin position="177"/>
        <end position="204"/>
    </location>
</feature>
<dbReference type="Pfam" id="PF02163">
    <property type="entry name" value="Peptidase_M50"/>
    <property type="match status" value="1"/>
</dbReference>
<proteinExistence type="inferred from homology"/>
<keyword evidence="7" id="KW-0479">Metal-binding</keyword>
<feature type="transmembrane region" description="Helical" evidence="13">
    <location>
        <begin position="92"/>
        <end position="112"/>
    </location>
</feature>
<dbReference type="InterPro" id="IPR008915">
    <property type="entry name" value="Peptidase_M50"/>
</dbReference>
<feature type="transmembrane region" description="Helical" evidence="13">
    <location>
        <begin position="53"/>
        <end position="72"/>
    </location>
</feature>
<keyword evidence="8" id="KW-0378">Hydrolase</keyword>